<name>D7C4A1_STRBB</name>
<proteinExistence type="predicted"/>
<sequence>MADAIEASWIAEACTLSLRERRPVRLEEVRTAV</sequence>
<reference evidence="1 2" key="1">
    <citation type="journal article" date="2010" name="J. Bacteriol.">
        <title>Genome sequence of the milbemycin-producing bacterium Streptomyces bingchenggensis.</title>
        <authorList>
            <person name="Wang X.J."/>
            <person name="Yan Y.J."/>
            <person name="Zhang B."/>
            <person name="An J."/>
            <person name="Wang J.J."/>
            <person name="Tian J."/>
            <person name="Jiang L."/>
            <person name="Chen Y.H."/>
            <person name="Huang S.X."/>
            <person name="Yin M."/>
            <person name="Zhang J."/>
            <person name="Gao A.L."/>
            <person name="Liu C.X."/>
            <person name="Zhu Z.X."/>
            <person name="Xiang W.S."/>
        </authorList>
    </citation>
    <scope>NUCLEOTIDE SEQUENCE [LARGE SCALE GENOMIC DNA]</scope>
    <source>
        <strain evidence="1 2">BCW-1</strain>
    </source>
</reference>
<dbReference type="AlphaFoldDB" id="D7C4A1"/>
<keyword evidence="2" id="KW-1185">Reference proteome</keyword>
<evidence type="ECO:0000313" key="2">
    <source>
        <dbReference type="Proteomes" id="UP000000377"/>
    </source>
</evidence>
<accession>D7C4A1</accession>
<organism evidence="1 2">
    <name type="scientific">Streptomyces bingchenggensis (strain BCW-1)</name>
    <dbReference type="NCBI Taxonomy" id="749414"/>
    <lineage>
        <taxon>Bacteria</taxon>
        <taxon>Bacillati</taxon>
        <taxon>Actinomycetota</taxon>
        <taxon>Actinomycetes</taxon>
        <taxon>Kitasatosporales</taxon>
        <taxon>Streptomycetaceae</taxon>
        <taxon>Streptomyces</taxon>
    </lineage>
</organism>
<dbReference type="KEGG" id="sbh:SBI_00802"/>
<evidence type="ECO:0000313" key="1">
    <source>
        <dbReference type="EMBL" id="ADI03923.1"/>
    </source>
</evidence>
<dbReference type="STRING" id="749414.SBI_00802"/>
<protein>
    <submittedName>
        <fullName evidence="1">Uncharacterized protein</fullName>
    </submittedName>
</protein>
<dbReference type="Proteomes" id="UP000000377">
    <property type="component" value="Chromosome"/>
</dbReference>
<gene>
    <name evidence="1" type="ordered locus">SBI_00802</name>
</gene>
<dbReference type="HOGENOM" id="CLU_3383996_0_0_11"/>
<dbReference type="EMBL" id="CP002047">
    <property type="protein sequence ID" value="ADI03923.1"/>
    <property type="molecule type" value="Genomic_DNA"/>
</dbReference>